<evidence type="ECO:0000256" key="1">
    <source>
        <dbReference type="ARBA" id="ARBA00004141"/>
    </source>
</evidence>
<reference evidence="7 8" key="1">
    <citation type="journal article" date="2018" name="G3 (Bethesda)">
        <title>Phylogenetic and Phylogenomic Definition of Rhizopus Species.</title>
        <authorList>
            <person name="Gryganskyi A.P."/>
            <person name="Golan J."/>
            <person name="Dolatabadi S."/>
            <person name="Mondo S."/>
            <person name="Robb S."/>
            <person name="Idnurm A."/>
            <person name="Muszewska A."/>
            <person name="Steczkiewicz K."/>
            <person name="Masonjones S."/>
            <person name="Liao H.L."/>
            <person name="Gajdeczka M.T."/>
            <person name="Anike F."/>
            <person name="Vuek A."/>
            <person name="Anishchenko I.M."/>
            <person name="Voigt K."/>
            <person name="de Hoog G.S."/>
            <person name="Smith M.E."/>
            <person name="Heitman J."/>
            <person name="Vilgalys R."/>
            <person name="Stajich J.E."/>
        </authorList>
    </citation>
    <scope>NUCLEOTIDE SEQUENCE [LARGE SCALE GENOMIC DNA]</scope>
    <source>
        <strain evidence="7 8">LSU 92-RS-03</strain>
    </source>
</reference>
<evidence type="ECO:0008006" key="9">
    <source>
        <dbReference type="Google" id="ProtNLM"/>
    </source>
</evidence>
<dbReference type="Proteomes" id="UP000253551">
    <property type="component" value="Unassembled WGS sequence"/>
</dbReference>
<evidence type="ECO:0000256" key="4">
    <source>
        <dbReference type="ARBA" id="ARBA00022989"/>
    </source>
</evidence>
<dbReference type="GO" id="GO:0005886">
    <property type="term" value="C:plasma membrane"/>
    <property type="evidence" value="ECO:0007669"/>
    <property type="project" value="TreeGrafter"/>
</dbReference>
<feature type="transmembrane region" description="Helical" evidence="6">
    <location>
        <begin position="312"/>
        <end position="332"/>
    </location>
</feature>
<dbReference type="InterPro" id="IPR036259">
    <property type="entry name" value="MFS_trans_sf"/>
</dbReference>
<feature type="transmembrane region" description="Helical" evidence="6">
    <location>
        <begin position="42"/>
        <end position="60"/>
    </location>
</feature>
<dbReference type="Gene3D" id="1.20.1250.20">
    <property type="entry name" value="MFS general substrate transporter like domains"/>
    <property type="match status" value="1"/>
</dbReference>
<protein>
    <recommendedName>
        <fullName evidence="9">Major facilitator superfamily (MFS) profile domain-containing protein</fullName>
    </recommendedName>
</protein>
<dbReference type="AlphaFoldDB" id="A0A367KRN4"/>
<keyword evidence="8" id="KW-1185">Reference proteome</keyword>
<dbReference type="EMBL" id="PJQM01000556">
    <property type="protein sequence ID" value="RCI04859.1"/>
    <property type="molecule type" value="Genomic_DNA"/>
</dbReference>
<keyword evidence="4 6" id="KW-1133">Transmembrane helix</keyword>
<accession>A0A367KRN4</accession>
<feature type="transmembrane region" description="Helical" evidence="6">
    <location>
        <begin position="108"/>
        <end position="126"/>
    </location>
</feature>
<evidence type="ECO:0000256" key="2">
    <source>
        <dbReference type="ARBA" id="ARBA00022448"/>
    </source>
</evidence>
<gene>
    <name evidence="7" type="ORF">CU098_005367</name>
</gene>
<evidence type="ECO:0000313" key="8">
    <source>
        <dbReference type="Proteomes" id="UP000253551"/>
    </source>
</evidence>
<evidence type="ECO:0000313" key="7">
    <source>
        <dbReference type="EMBL" id="RCI04859.1"/>
    </source>
</evidence>
<evidence type="ECO:0000256" key="6">
    <source>
        <dbReference type="SAM" id="Phobius"/>
    </source>
</evidence>
<comment type="subcellular location">
    <subcellularLocation>
        <location evidence="1">Membrane</location>
        <topology evidence="1">Multi-pass membrane protein</topology>
    </subcellularLocation>
</comment>
<comment type="caution">
    <text evidence="7">The sequence shown here is derived from an EMBL/GenBank/DDBJ whole genome shotgun (WGS) entry which is preliminary data.</text>
</comment>
<keyword evidence="5 6" id="KW-0472">Membrane</keyword>
<dbReference type="OrthoDB" id="28755at2759"/>
<keyword evidence="3 6" id="KW-0812">Transmembrane</keyword>
<keyword evidence="2" id="KW-0813">Transport</keyword>
<feature type="transmembrane region" description="Helical" evidence="6">
    <location>
        <begin position="190"/>
        <end position="210"/>
    </location>
</feature>
<dbReference type="PANTHER" id="PTHR19432">
    <property type="entry name" value="SUGAR TRANSPORTER"/>
    <property type="match status" value="1"/>
</dbReference>
<evidence type="ECO:0000256" key="5">
    <source>
        <dbReference type="ARBA" id="ARBA00023136"/>
    </source>
</evidence>
<evidence type="ECO:0000256" key="3">
    <source>
        <dbReference type="ARBA" id="ARBA00022692"/>
    </source>
</evidence>
<dbReference type="GO" id="GO:0008506">
    <property type="term" value="F:sucrose:proton symporter activity"/>
    <property type="evidence" value="ECO:0007669"/>
    <property type="project" value="TreeGrafter"/>
</dbReference>
<organism evidence="7 8">
    <name type="scientific">Rhizopus stolonifer</name>
    <name type="common">Rhizopus nigricans</name>
    <dbReference type="NCBI Taxonomy" id="4846"/>
    <lineage>
        <taxon>Eukaryota</taxon>
        <taxon>Fungi</taxon>
        <taxon>Fungi incertae sedis</taxon>
        <taxon>Mucoromycota</taxon>
        <taxon>Mucoromycotina</taxon>
        <taxon>Mucoromycetes</taxon>
        <taxon>Mucorales</taxon>
        <taxon>Mucorineae</taxon>
        <taxon>Rhizopodaceae</taxon>
        <taxon>Rhizopus</taxon>
    </lineage>
</organism>
<feature type="transmembrane region" description="Helical" evidence="6">
    <location>
        <begin position="80"/>
        <end position="96"/>
    </location>
</feature>
<feature type="transmembrane region" description="Helical" evidence="6">
    <location>
        <begin position="344"/>
        <end position="364"/>
    </location>
</feature>
<sequence>MRTENQQIETINASVEQLPMLLNENMNEETSREITSIRGPNATLQIIFLTLCLAGLQFTWTVEMAYGTPYLLSLGLTKSYMSLVWIAGPLSVGVISDSCTSKWGRRRPFLLGGSFMVIVSLLVIGWTREITALFTQSEQGDTFKTVSIIIAISSIYVLDFSVNCGRALIVDSLPPSQQGSATAWAGRMVGLANVSAAAIVIGLCGISWAITMWAPFSLLGEYISAQEALRESKNTALGSSRTTESRVSLSLARGGLESGIYQPVMTTDDEDDEEDIEMIGIKESHRTGEVNGGNGYHERPPAAGVLLGIHNMYIVLPQFLVTFFSSLVFKLLENDEDKKSPTDTIGVILRVGAIMAAIAGFLSMKIGNH</sequence>
<dbReference type="SUPFAM" id="SSF103473">
    <property type="entry name" value="MFS general substrate transporter"/>
    <property type="match status" value="1"/>
</dbReference>
<dbReference type="PANTHER" id="PTHR19432:SF35">
    <property type="entry name" value="SOLUTE CARRIER FAMILY 45 MEMBER 3 ISOFORM X1"/>
    <property type="match status" value="1"/>
</dbReference>
<feature type="transmembrane region" description="Helical" evidence="6">
    <location>
        <begin position="146"/>
        <end position="169"/>
    </location>
</feature>
<proteinExistence type="predicted"/>
<name>A0A367KRN4_RHIST</name>